<dbReference type="GO" id="GO:0043814">
    <property type="term" value="F:phospholactate guanylyltransferase activity"/>
    <property type="evidence" value="ECO:0007669"/>
    <property type="project" value="InterPro"/>
</dbReference>
<dbReference type="PANTHER" id="PTHR40392:SF1">
    <property type="entry name" value="2-PHOSPHO-L-LACTATE GUANYLYLTRANSFERASE"/>
    <property type="match status" value="1"/>
</dbReference>
<evidence type="ECO:0000256" key="2">
    <source>
        <dbReference type="ARBA" id="ARBA00022695"/>
    </source>
</evidence>
<proteinExistence type="predicted"/>
<gene>
    <name evidence="5" type="ORF">PHA8399_00749</name>
</gene>
<organism evidence="5 6">
    <name type="scientific">Leisingera aquaemixtae</name>
    <dbReference type="NCBI Taxonomy" id="1396826"/>
    <lineage>
        <taxon>Bacteria</taxon>
        <taxon>Pseudomonadati</taxon>
        <taxon>Pseudomonadota</taxon>
        <taxon>Alphaproteobacteria</taxon>
        <taxon>Rhodobacterales</taxon>
        <taxon>Roseobacteraceae</taxon>
        <taxon>Leisingera</taxon>
    </lineage>
</organism>
<evidence type="ECO:0000313" key="6">
    <source>
        <dbReference type="Proteomes" id="UP000051326"/>
    </source>
</evidence>
<keyword evidence="1 5" id="KW-0808">Transferase</keyword>
<dbReference type="PANTHER" id="PTHR40392">
    <property type="entry name" value="2-PHOSPHO-L-LACTATE GUANYLYLTRANSFERASE"/>
    <property type="match status" value="1"/>
</dbReference>
<reference evidence="5 6" key="1">
    <citation type="submission" date="2015-09" db="EMBL/GenBank/DDBJ databases">
        <authorList>
            <consortium name="Swine Surveillance"/>
        </authorList>
    </citation>
    <scope>NUCLEOTIDE SEQUENCE [LARGE SCALE GENOMIC DNA]</scope>
    <source>
        <strain evidence="5 6">CECT 8399</strain>
    </source>
</reference>
<accession>A0A0P1H6T8</accession>
<protein>
    <submittedName>
        <fullName evidence="5">2-phospho-L-lactate guanylyltransferase</fullName>
    </submittedName>
</protein>
<dbReference type="EMBL" id="CYSR01000009">
    <property type="protein sequence ID" value="CUH98635.1"/>
    <property type="molecule type" value="Genomic_DNA"/>
</dbReference>
<dbReference type="Gene3D" id="3.90.550.10">
    <property type="entry name" value="Spore Coat Polysaccharide Biosynthesis Protein SpsA, Chain A"/>
    <property type="match status" value="1"/>
</dbReference>
<sequence length="219" mass="22834">MSAAANPGKRLAVIPMKDPSRAKTRLSIALAPRDREALARGLFRATIARLQEAVARLPQGAIDIAVASNSPAIARIARQAGLICIDDNDPGTLSLAVEAAADWAAANGYEALCVLPGDLADPSPDDLAQLLAYPLDGTRAVLCPATDLGTNALLVPLPCPFAFAYGQKSLIAHRRAAEAAGLCPVVLPLDSLRVDVDTAEDLSCLLAQNPQALMREGAR</sequence>
<evidence type="ECO:0000256" key="3">
    <source>
        <dbReference type="ARBA" id="ARBA00022741"/>
    </source>
</evidence>
<dbReference type="Proteomes" id="UP000051326">
    <property type="component" value="Unassembled WGS sequence"/>
</dbReference>
<dbReference type="InterPro" id="IPR002835">
    <property type="entry name" value="CofC"/>
</dbReference>
<evidence type="ECO:0000313" key="5">
    <source>
        <dbReference type="EMBL" id="CUH98635.1"/>
    </source>
</evidence>
<dbReference type="InterPro" id="IPR029044">
    <property type="entry name" value="Nucleotide-diphossugar_trans"/>
</dbReference>
<dbReference type="RefSeq" id="WP_058284841.1">
    <property type="nucleotide sequence ID" value="NZ_CYSR01000009.1"/>
</dbReference>
<dbReference type="AlphaFoldDB" id="A0A0P1H6T8"/>
<evidence type="ECO:0000256" key="4">
    <source>
        <dbReference type="ARBA" id="ARBA00023134"/>
    </source>
</evidence>
<keyword evidence="4" id="KW-0342">GTP-binding</keyword>
<evidence type="ECO:0000256" key="1">
    <source>
        <dbReference type="ARBA" id="ARBA00022679"/>
    </source>
</evidence>
<name>A0A0P1H6T8_9RHOB</name>
<dbReference type="SUPFAM" id="SSF53448">
    <property type="entry name" value="Nucleotide-diphospho-sugar transferases"/>
    <property type="match status" value="1"/>
</dbReference>
<dbReference type="Pfam" id="PF01983">
    <property type="entry name" value="CofC"/>
    <property type="match status" value="1"/>
</dbReference>
<keyword evidence="2 5" id="KW-0548">Nucleotidyltransferase</keyword>
<dbReference type="STRING" id="1396826.PHA8399_00749"/>
<dbReference type="NCBIfam" id="TIGR03552">
    <property type="entry name" value="F420_cofC"/>
    <property type="match status" value="1"/>
</dbReference>
<keyword evidence="3" id="KW-0547">Nucleotide-binding</keyword>
<dbReference type="GO" id="GO:0005525">
    <property type="term" value="F:GTP binding"/>
    <property type="evidence" value="ECO:0007669"/>
    <property type="project" value="UniProtKB-KW"/>
</dbReference>